<dbReference type="Proteomes" id="UP000254029">
    <property type="component" value="Unassembled WGS sequence"/>
</dbReference>
<reference evidence="1 2" key="1">
    <citation type="submission" date="2018-06" db="EMBL/GenBank/DDBJ databases">
        <authorList>
            <consortium name="Pathogen Informatics"/>
            <person name="Doyle S."/>
        </authorList>
    </citation>
    <scope>NUCLEOTIDE SEQUENCE [LARGE SCALE GENOMIC DNA]</scope>
    <source>
        <strain evidence="1 2">NCTC8684</strain>
    </source>
</reference>
<proteinExistence type="predicted"/>
<accession>A0AAX2MF68</accession>
<evidence type="ECO:0000313" key="2">
    <source>
        <dbReference type="Proteomes" id="UP000254029"/>
    </source>
</evidence>
<organism evidence="1 2">
    <name type="scientific">Chromobacterium violaceum</name>
    <dbReference type="NCBI Taxonomy" id="536"/>
    <lineage>
        <taxon>Bacteria</taxon>
        <taxon>Pseudomonadati</taxon>
        <taxon>Pseudomonadota</taxon>
        <taxon>Betaproteobacteria</taxon>
        <taxon>Neisseriales</taxon>
        <taxon>Chromobacteriaceae</taxon>
        <taxon>Chromobacterium</taxon>
    </lineage>
</organism>
<dbReference type="EMBL" id="UIGR01000001">
    <property type="protein sequence ID" value="SUX34820.1"/>
    <property type="molecule type" value="Genomic_DNA"/>
</dbReference>
<dbReference type="AlphaFoldDB" id="A0AAX2MF68"/>
<protein>
    <submittedName>
        <fullName evidence="1">Uncharacterized protein</fullName>
    </submittedName>
</protein>
<gene>
    <name evidence="1" type="ORF">NCTC8684_03680</name>
</gene>
<sequence length="79" mass="8828">MTKSLLTDSHEPGAIQTSTDALFLPESLTLLRAQSALRQRLQLTAAQREEAERLSPYLGISVQQVYRRLRSGELSLTSK</sequence>
<name>A0AAX2MF68_CHRVL</name>
<evidence type="ECO:0000313" key="1">
    <source>
        <dbReference type="EMBL" id="SUX34820.1"/>
    </source>
</evidence>
<comment type="caution">
    <text evidence="1">The sequence shown here is derived from an EMBL/GenBank/DDBJ whole genome shotgun (WGS) entry which is preliminary data.</text>
</comment>